<keyword evidence="5 7" id="KW-1133">Transmembrane helix</keyword>
<feature type="transmembrane region" description="Helical" evidence="7">
    <location>
        <begin position="128"/>
        <end position="147"/>
    </location>
</feature>
<feature type="domain" description="ABC transmembrane type-1" evidence="8">
    <location>
        <begin position="61"/>
        <end position="242"/>
    </location>
</feature>
<dbReference type="InterPro" id="IPR035906">
    <property type="entry name" value="MetI-like_sf"/>
</dbReference>
<dbReference type="CDD" id="cd06261">
    <property type="entry name" value="TM_PBP2"/>
    <property type="match status" value="1"/>
</dbReference>
<evidence type="ECO:0000256" key="5">
    <source>
        <dbReference type="ARBA" id="ARBA00022989"/>
    </source>
</evidence>
<dbReference type="SUPFAM" id="SSF161098">
    <property type="entry name" value="MetI-like"/>
    <property type="match status" value="1"/>
</dbReference>
<keyword evidence="2 7" id="KW-0813">Transport</keyword>
<evidence type="ECO:0000256" key="7">
    <source>
        <dbReference type="RuleBase" id="RU363032"/>
    </source>
</evidence>
<feature type="transmembrane region" description="Helical" evidence="7">
    <location>
        <begin position="100"/>
        <end position="122"/>
    </location>
</feature>
<dbReference type="PANTHER" id="PTHR30151">
    <property type="entry name" value="ALKANE SULFONATE ABC TRANSPORTER-RELATED, MEMBRANE SUBUNIT"/>
    <property type="match status" value="1"/>
</dbReference>
<keyword evidence="10" id="KW-1185">Reference proteome</keyword>
<feature type="transmembrane region" description="Helical" evidence="7">
    <location>
        <begin position="57"/>
        <end position="80"/>
    </location>
</feature>
<dbReference type="InterPro" id="IPR000515">
    <property type="entry name" value="MetI-like"/>
</dbReference>
<dbReference type="RefSeq" id="WP_094606706.1">
    <property type="nucleotide sequence ID" value="NZ_CP155573.1"/>
</dbReference>
<reference evidence="9" key="1">
    <citation type="submission" date="2024-05" db="EMBL/GenBank/DDBJ databases">
        <title>Isolation and characterization of Sporomusa carbonis sp. nov., a carboxydotrophic hydrogenogen in the genus of Sporomusa isolated from a charcoal burning pile.</title>
        <authorList>
            <person name="Boeer T."/>
            <person name="Rosenbaum F."/>
            <person name="Eysell L."/>
            <person name="Mueller V."/>
            <person name="Daniel R."/>
            <person name="Poehlein A."/>
        </authorList>
    </citation>
    <scope>NUCLEOTIDE SEQUENCE [LARGE SCALE GENOMIC DNA]</scope>
    <source>
        <strain evidence="9">DSM 10669</strain>
    </source>
</reference>
<keyword evidence="3" id="KW-1003">Cell membrane</keyword>
<name>A0ABZ3IH74_9FIRM</name>
<dbReference type="PROSITE" id="PS50928">
    <property type="entry name" value="ABC_TM1"/>
    <property type="match status" value="1"/>
</dbReference>
<feature type="transmembrane region" description="Helical" evidence="7">
    <location>
        <begin position="224"/>
        <end position="243"/>
    </location>
</feature>
<proteinExistence type="inferred from homology"/>
<accession>A0ABZ3IH74</accession>
<evidence type="ECO:0000313" key="10">
    <source>
        <dbReference type="Proteomes" id="UP000216752"/>
    </source>
</evidence>
<dbReference type="Proteomes" id="UP000216752">
    <property type="component" value="Chromosome"/>
</dbReference>
<keyword evidence="6 7" id="KW-0472">Membrane</keyword>
<evidence type="ECO:0000313" key="9">
    <source>
        <dbReference type="EMBL" id="XFO65015.1"/>
    </source>
</evidence>
<feature type="transmembrane region" description="Helical" evidence="7">
    <location>
        <begin position="278"/>
        <end position="295"/>
    </location>
</feature>
<dbReference type="Pfam" id="PF00528">
    <property type="entry name" value="BPD_transp_1"/>
    <property type="match status" value="1"/>
</dbReference>
<dbReference type="EMBL" id="CP155573">
    <property type="protein sequence ID" value="XFO65015.1"/>
    <property type="molecule type" value="Genomic_DNA"/>
</dbReference>
<protein>
    <recommendedName>
        <fullName evidence="8">ABC transmembrane type-1 domain-containing protein</fullName>
    </recommendedName>
</protein>
<evidence type="ECO:0000256" key="2">
    <source>
        <dbReference type="ARBA" id="ARBA00022448"/>
    </source>
</evidence>
<feature type="transmembrane region" description="Helical" evidence="7">
    <location>
        <begin position="167"/>
        <end position="185"/>
    </location>
</feature>
<evidence type="ECO:0000256" key="1">
    <source>
        <dbReference type="ARBA" id="ARBA00004651"/>
    </source>
</evidence>
<comment type="similarity">
    <text evidence="7">Belongs to the binding-protein-dependent transport system permease family.</text>
</comment>
<dbReference type="Gene3D" id="1.10.3720.10">
    <property type="entry name" value="MetI-like"/>
    <property type="match status" value="1"/>
</dbReference>
<sequence length="343" mass="37964">MRLLTTAGNVALRGSGLFLFLLLWEIAPRVGWADAQFLPPLSAVIAAGYKLWEQGLLYPQLIVSLWRASLGLLLALLVAVPTGAILTGWFPGVLKYLDPLFRLLSNVNPFSLAPMFMLFFGIGEAMKLMIIALVSLWPILFHTITGIRTVDPLLIKTARSMNVSNFVLMRDILLPGALPTIVTGIRISVQMAVFMLVAAEMLGAKAGLGWLVHASAMLSQVPRMYAGGAFIILLGIFINKVILHIEKTSFFWKETVGIFDAASPVNVKGKWSRLFNEYYVSIVVLLFAFIIAAGGHEVNRLNKERFIETTSPQINHEKHTMKQHLPGCTEKEENDTLNYIIGD</sequence>
<keyword evidence="4 7" id="KW-0812">Transmembrane</keyword>
<feature type="transmembrane region" description="Helical" evidence="7">
    <location>
        <begin position="191"/>
        <end position="212"/>
    </location>
</feature>
<organism evidence="9 10">
    <name type="scientific">Sporomusa silvacetica DSM 10669</name>
    <dbReference type="NCBI Taxonomy" id="1123289"/>
    <lineage>
        <taxon>Bacteria</taxon>
        <taxon>Bacillati</taxon>
        <taxon>Bacillota</taxon>
        <taxon>Negativicutes</taxon>
        <taxon>Selenomonadales</taxon>
        <taxon>Sporomusaceae</taxon>
        <taxon>Sporomusa</taxon>
    </lineage>
</organism>
<evidence type="ECO:0000256" key="4">
    <source>
        <dbReference type="ARBA" id="ARBA00022692"/>
    </source>
</evidence>
<evidence type="ECO:0000259" key="8">
    <source>
        <dbReference type="PROSITE" id="PS50928"/>
    </source>
</evidence>
<dbReference type="PANTHER" id="PTHR30151:SF0">
    <property type="entry name" value="ABC TRANSPORTER PERMEASE PROTEIN MJ0413-RELATED"/>
    <property type="match status" value="1"/>
</dbReference>
<evidence type="ECO:0000256" key="3">
    <source>
        <dbReference type="ARBA" id="ARBA00022475"/>
    </source>
</evidence>
<evidence type="ECO:0000256" key="6">
    <source>
        <dbReference type="ARBA" id="ARBA00023136"/>
    </source>
</evidence>
<gene>
    <name evidence="9" type="ORF">SPSIL_011240</name>
</gene>
<comment type="subcellular location">
    <subcellularLocation>
        <location evidence="1 7">Cell membrane</location>
        <topology evidence="1 7">Multi-pass membrane protein</topology>
    </subcellularLocation>
</comment>